<sequence>MSEEEQKNHIKISWIAEMHFWVLVVYIKQIIKRTDAQQLAYRKEQMIYRGSKTKKKKRSLKKRRNEMVRGKGSIHGNMISKLVNQLKPTEAKGSI</sequence>
<dbReference type="GeneID" id="9523257"/>
<organism evidence="2 3">
    <name type="scientific">Arthroderma benhamiae (strain ATCC MYA-4681 / CBS 112371)</name>
    <name type="common">Trichophyton mentagrophytes</name>
    <dbReference type="NCBI Taxonomy" id="663331"/>
    <lineage>
        <taxon>Eukaryota</taxon>
        <taxon>Fungi</taxon>
        <taxon>Dikarya</taxon>
        <taxon>Ascomycota</taxon>
        <taxon>Pezizomycotina</taxon>
        <taxon>Eurotiomycetes</taxon>
        <taxon>Eurotiomycetidae</taxon>
        <taxon>Onygenales</taxon>
        <taxon>Arthrodermataceae</taxon>
        <taxon>Trichophyton</taxon>
    </lineage>
</organism>
<keyword evidence="3" id="KW-1185">Reference proteome</keyword>
<evidence type="ECO:0000313" key="3">
    <source>
        <dbReference type="Proteomes" id="UP000008866"/>
    </source>
</evidence>
<dbReference type="KEGG" id="abe:ARB_02339"/>
<dbReference type="RefSeq" id="XP_003011489.1">
    <property type="nucleotide sequence ID" value="XM_003011443.1"/>
</dbReference>
<feature type="compositionally biased region" description="Basic residues" evidence="1">
    <location>
        <begin position="51"/>
        <end position="64"/>
    </location>
</feature>
<proteinExistence type="predicted"/>
<evidence type="ECO:0000313" key="2">
    <source>
        <dbReference type="EMBL" id="EFE30849.1"/>
    </source>
</evidence>
<dbReference type="HOGENOM" id="CLU_2372350_0_0_1"/>
<gene>
    <name evidence="2" type="ORF">ARB_02339</name>
</gene>
<dbReference type="Proteomes" id="UP000008866">
    <property type="component" value="Unassembled WGS sequence"/>
</dbReference>
<dbReference type="EMBL" id="ABSU01000026">
    <property type="protein sequence ID" value="EFE30849.1"/>
    <property type="molecule type" value="Genomic_DNA"/>
</dbReference>
<reference evidence="3" key="1">
    <citation type="journal article" date="2011" name="Genome Biol.">
        <title>Comparative and functional genomics provide insights into the pathogenicity of dermatophytic fungi.</title>
        <authorList>
            <person name="Burmester A."/>
            <person name="Shelest E."/>
            <person name="Gloeckner G."/>
            <person name="Heddergott C."/>
            <person name="Schindler S."/>
            <person name="Staib P."/>
            <person name="Heidel A."/>
            <person name="Felder M."/>
            <person name="Petzold A."/>
            <person name="Szafranski K."/>
            <person name="Feuermann M."/>
            <person name="Pedruzzi I."/>
            <person name="Priebe S."/>
            <person name="Groth M."/>
            <person name="Winkler R."/>
            <person name="Li W."/>
            <person name="Kniemeyer O."/>
            <person name="Schroeckh V."/>
            <person name="Hertweck C."/>
            <person name="Hube B."/>
            <person name="White T.C."/>
            <person name="Platzer M."/>
            <person name="Guthke R."/>
            <person name="Heitman J."/>
            <person name="Woestemeyer J."/>
            <person name="Zipfel P.F."/>
            <person name="Monod M."/>
            <person name="Brakhage A.A."/>
        </authorList>
    </citation>
    <scope>NUCLEOTIDE SEQUENCE [LARGE SCALE GENOMIC DNA]</scope>
    <source>
        <strain evidence="3">ATCC MYA-4681 / CBS 112371</strain>
    </source>
</reference>
<accession>D4B1L0</accession>
<comment type="caution">
    <text evidence="2">The sequence shown here is derived from an EMBL/GenBank/DDBJ whole genome shotgun (WGS) entry which is preliminary data.</text>
</comment>
<protein>
    <submittedName>
        <fullName evidence="2">Uncharacterized protein</fullName>
    </submittedName>
</protein>
<evidence type="ECO:0000256" key="1">
    <source>
        <dbReference type="SAM" id="MobiDB-lite"/>
    </source>
</evidence>
<name>D4B1L0_ARTBC</name>
<feature type="region of interest" description="Disordered" evidence="1">
    <location>
        <begin position="51"/>
        <end position="71"/>
    </location>
</feature>
<dbReference type="AlphaFoldDB" id="D4B1L0"/>